<dbReference type="Gene3D" id="2.70.70.10">
    <property type="entry name" value="Glucose Permease (Domain IIA)"/>
    <property type="match status" value="1"/>
</dbReference>
<reference evidence="1" key="1">
    <citation type="journal article" date="2014" name="Front. Microbiol.">
        <title>High frequency of phylogenetically diverse reductive dehalogenase-homologous genes in deep subseafloor sedimentary metagenomes.</title>
        <authorList>
            <person name="Kawai M."/>
            <person name="Futagami T."/>
            <person name="Toyoda A."/>
            <person name="Takaki Y."/>
            <person name="Nishi S."/>
            <person name="Hori S."/>
            <person name="Arai W."/>
            <person name="Tsubouchi T."/>
            <person name="Morono Y."/>
            <person name="Uchiyama I."/>
            <person name="Ito T."/>
            <person name="Fujiyama A."/>
            <person name="Inagaki F."/>
            <person name="Takami H."/>
        </authorList>
    </citation>
    <scope>NUCLEOTIDE SEQUENCE</scope>
    <source>
        <strain evidence="1">Expedition CK06-06</strain>
    </source>
</reference>
<name>X1PJ60_9ZZZZ</name>
<comment type="caution">
    <text evidence="1">The sequence shown here is derived from an EMBL/GenBank/DDBJ whole genome shotgun (WGS) entry which is preliminary data.</text>
</comment>
<accession>X1PJ60</accession>
<gene>
    <name evidence="1" type="ORF">S06H3_50347</name>
</gene>
<evidence type="ECO:0000313" key="1">
    <source>
        <dbReference type="EMBL" id="GAI42531.1"/>
    </source>
</evidence>
<protein>
    <recommendedName>
        <fullName evidence="2">Peptidase M23 domain-containing protein</fullName>
    </recommendedName>
</protein>
<dbReference type="InterPro" id="IPR011055">
    <property type="entry name" value="Dup_hybrid_motif"/>
</dbReference>
<dbReference type="SUPFAM" id="SSF51261">
    <property type="entry name" value="Duplicated hybrid motif"/>
    <property type="match status" value="1"/>
</dbReference>
<proteinExistence type="predicted"/>
<sequence length="133" mass="14659">DHPQANLYSLYGHLSPSRWRKESGLVKKRELIAYLGDSHENGGSAENPLVPHLHLGVRAGQRADYSSMGEWRWMAGWIKPCPPDLGWLKPSEIITSQAIPAGGFPDPAAGFLEMWWNELAAAGILIWGGVIKC</sequence>
<organism evidence="1">
    <name type="scientific">marine sediment metagenome</name>
    <dbReference type="NCBI Taxonomy" id="412755"/>
    <lineage>
        <taxon>unclassified sequences</taxon>
        <taxon>metagenomes</taxon>
        <taxon>ecological metagenomes</taxon>
    </lineage>
</organism>
<dbReference type="AlphaFoldDB" id="X1PJ60"/>
<feature type="non-terminal residue" evidence="1">
    <location>
        <position position="1"/>
    </location>
</feature>
<dbReference type="EMBL" id="BARV01031872">
    <property type="protein sequence ID" value="GAI42531.1"/>
    <property type="molecule type" value="Genomic_DNA"/>
</dbReference>
<evidence type="ECO:0008006" key="2">
    <source>
        <dbReference type="Google" id="ProtNLM"/>
    </source>
</evidence>